<accession>A0A840UD47</accession>
<feature type="transmembrane region" description="Helical" evidence="1">
    <location>
        <begin position="12"/>
        <end position="29"/>
    </location>
</feature>
<protein>
    <submittedName>
        <fullName evidence="2">Multiple sugar transport system substrate-binding protein</fullName>
    </submittedName>
</protein>
<organism evidence="2 3">
    <name type="scientific">Pectinatus brassicae</name>
    <dbReference type="NCBI Taxonomy" id="862415"/>
    <lineage>
        <taxon>Bacteria</taxon>
        <taxon>Bacillati</taxon>
        <taxon>Bacillota</taxon>
        <taxon>Negativicutes</taxon>
        <taxon>Selenomonadales</taxon>
        <taxon>Selenomonadaceae</taxon>
        <taxon>Pectinatus</taxon>
    </lineage>
</organism>
<evidence type="ECO:0000313" key="2">
    <source>
        <dbReference type="EMBL" id="MBB5335006.1"/>
    </source>
</evidence>
<dbReference type="RefSeq" id="WP_183858831.1">
    <property type="nucleotide sequence ID" value="NZ_JACHFH010000001.1"/>
</dbReference>
<evidence type="ECO:0000256" key="1">
    <source>
        <dbReference type="SAM" id="Phobius"/>
    </source>
</evidence>
<dbReference type="PANTHER" id="PTHR43649:SF12">
    <property type="entry name" value="DIACETYLCHITOBIOSE BINDING PROTEIN DASA"/>
    <property type="match status" value="1"/>
</dbReference>
<dbReference type="InterPro" id="IPR050490">
    <property type="entry name" value="Bact_solute-bd_prot1"/>
</dbReference>
<reference evidence="2 3" key="1">
    <citation type="submission" date="2020-08" db="EMBL/GenBank/DDBJ databases">
        <title>Genomic Encyclopedia of Type Strains, Phase IV (KMG-IV): sequencing the most valuable type-strain genomes for metagenomic binning, comparative biology and taxonomic classification.</title>
        <authorList>
            <person name="Goeker M."/>
        </authorList>
    </citation>
    <scope>NUCLEOTIDE SEQUENCE [LARGE SCALE GENOMIC DNA]</scope>
    <source>
        <strain evidence="2 3">DSM 24661</strain>
    </source>
</reference>
<evidence type="ECO:0000313" key="3">
    <source>
        <dbReference type="Proteomes" id="UP000559117"/>
    </source>
</evidence>
<keyword evidence="3" id="KW-1185">Reference proteome</keyword>
<dbReference type="EMBL" id="JACHFH010000001">
    <property type="protein sequence ID" value="MBB5335006.1"/>
    <property type="molecule type" value="Genomic_DNA"/>
</dbReference>
<dbReference type="Gene3D" id="3.40.190.10">
    <property type="entry name" value="Periplasmic binding protein-like II"/>
    <property type="match status" value="1"/>
</dbReference>
<keyword evidence="2" id="KW-0813">Transport</keyword>
<dbReference type="InterPro" id="IPR006059">
    <property type="entry name" value="SBP"/>
</dbReference>
<proteinExistence type="predicted"/>
<keyword evidence="1" id="KW-0472">Membrane</keyword>
<dbReference type="SUPFAM" id="SSF53850">
    <property type="entry name" value="Periplasmic binding protein-like II"/>
    <property type="match status" value="1"/>
</dbReference>
<keyword evidence="2" id="KW-0762">Sugar transport</keyword>
<sequence length="440" mass="50707">MPIKKYPTIIKLLMAIVMVFLLGMLYYRFVYMPQEIVLHIGLFAGSNWNVPAADSYAVVDKAISSFEKRHPGVKIVYVNGIRKNDYSEWLSEQVLKGSEPDVFMVLSSDFNLYARMGLLENIDGMSRRDSAFSYEAYYKAALDYGKYDKKQYALPFESVPTLMFVNKTLLQWAGIAIPANNWKWQDFIAICQKVTKDTDNDGVIDQFGCYDYTWQQAAISNDVKLFRDDGKLSYFSDNKMDDVIKFMMSLEKINQGHKVTAKEFDMGKVAFRPFTFAQYRTYKPYPWRIKKYSSFEWDCIKLPAGPDGKNISQLDTLLMAMSSRSEHKELAWAFLKELCYEKTTQMDILQQSEAMPVIKNVVESNEAKKMLLNGIPGDDKMNVTIISDVMKNAYMPPKFSKYNLAMLIADNEIKRIIEGNITLNNALNKVQKKVNDFLQN</sequence>
<gene>
    <name evidence="2" type="ORF">HNR32_000106</name>
</gene>
<dbReference type="Proteomes" id="UP000559117">
    <property type="component" value="Unassembled WGS sequence"/>
</dbReference>
<dbReference type="PANTHER" id="PTHR43649">
    <property type="entry name" value="ARABINOSE-BINDING PROTEIN-RELATED"/>
    <property type="match status" value="1"/>
</dbReference>
<dbReference type="Pfam" id="PF01547">
    <property type="entry name" value="SBP_bac_1"/>
    <property type="match status" value="1"/>
</dbReference>
<name>A0A840UD47_9FIRM</name>
<comment type="caution">
    <text evidence="2">The sequence shown here is derived from an EMBL/GenBank/DDBJ whole genome shotgun (WGS) entry which is preliminary data.</text>
</comment>
<keyword evidence="1" id="KW-0812">Transmembrane</keyword>
<keyword evidence="1" id="KW-1133">Transmembrane helix</keyword>
<dbReference type="AlphaFoldDB" id="A0A840UD47"/>